<evidence type="ECO:0000256" key="5">
    <source>
        <dbReference type="ARBA" id="ARBA00022490"/>
    </source>
</evidence>
<protein>
    <recommendedName>
        <fullName evidence="4 9">Thiopurine S-methyltransferase</fullName>
        <ecNumber evidence="4 9">2.1.1.67</ecNumber>
    </recommendedName>
    <alternativeName>
        <fullName evidence="9">Thiopurine methyltransferase</fullName>
    </alternativeName>
</protein>
<keyword evidence="6 9" id="KW-0489">Methyltransferase</keyword>
<dbReference type="GO" id="GO:0032259">
    <property type="term" value="P:methylation"/>
    <property type="evidence" value="ECO:0007669"/>
    <property type="project" value="UniProtKB-KW"/>
</dbReference>
<proteinExistence type="inferred from homology"/>
<evidence type="ECO:0000256" key="2">
    <source>
        <dbReference type="ARBA" id="ARBA00004496"/>
    </source>
</evidence>
<evidence type="ECO:0000256" key="1">
    <source>
        <dbReference type="ARBA" id="ARBA00000903"/>
    </source>
</evidence>
<dbReference type="RefSeq" id="WP_342854435.1">
    <property type="nucleotide sequence ID" value="NZ_JBBMRA010000008.1"/>
</dbReference>
<evidence type="ECO:0000256" key="8">
    <source>
        <dbReference type="ARBA" id="ARBA00022691"/>
    </source>
</evidence>
<evidence type="ECO:0000256" key="9">
    <source>
        <dbReference type="HAMAP-Rule" id="MF_00812"/>
    </source>
</evidence>
<feature type="binding site" evidence="9">
    <location>
        <position position="123"/>
    </location>
    <ligand>
        <name>S-adenosyl-L-methionine</name>
        <dbReference type="ChEBI" id="CHEBI:59789"/>
    </ligand>
</feature>
<dbReference type="InterPro" id="IPR029063">
    <property type="entry name" value="SAM-dependent_MTases_sf"/>
</dbReference>
<comment type="subcellular location">
    <subcellularLocation>
        <location evidence="2 9">Cytoplasm</location>
    </subcellularLocation>
</comment>
<dbReference type="SUPFAM" id="SSF53335">
    <property type="entry name" value="S-adenosyl-L-methionine-dependent methyltransferases"/>
    <property type="match status" value="1"/>
</dbReference>
<dbReference type="PANTHER" id="PTHR10259:SF11">
    <property type="entry name" value="THIOPURINE S-METHYLTRANSFERASE"/>
    <property type="match status" value="1"/>
</dbReference>
<keyword evidence="5 9" id="KW-0963">Cytoplasm</keyword>
<keyword evidence="8 9" id="KW-0949">S-adenosyl-L-methionine</keyword>
<dbReference type="EC" id="2.1.1.67" evidence="4 9"/>
<organism evidence="10 11">
    <name type="scientific">Neptuniibacter pectenicola</name>
    <dbReference type="NCBI Taxonomy" id="1806669"/>
    <lineage>
        <taxon>Bacteria</taxon>
        <taxon>Pseudomonadati</taxon>
        <taxon>Pseudomonadota</taxon>
        <taxon>Gammaproteobacteria</taxon>
        <taxon>Oceanospirillales</taxon>
        <taxon>Oceanospirillaceae</taxon>
        <taxon>Neptuniibacter</taxon>
    </lineage>
</organism>
<dbReference type="PANTHER" id="PTHR10259">
    <property type="entry name" value="THIOPURINE S-METHYLTRANSFERASE"/>
    <property type="match status" value="1"/>
</dbReference>
<dbReference type="InterPro" id="IPR025835">
    <property type="entry name" value="Thiopurine_S-MeTrfase"/>
</dbReference>
<feature type="binding site" evidence="9">
    <location>
        <position position="10"/>
    </location>
    <ligand>
        <name>S-adenosyl-L-methionine</name>
        <dbReference type="ChEBI" id="CHEBI:59789"/>
    </ligand>
</feature>
<dbReference type="GO" id="GO:0008119">
    <property type="term" value="F:thiopurine S-methyltransferase activity"/>
    <property type="evidence" value="ECO:0007669"/>
    <property type="project" value="UniProtKB-EC"/>
</dbReference>
<dbReference type="InterPro" id="IPR008854">
    <property type="entry name" value="TPMT"/>
</dbReference>
<dbReference type="InterPro" id="IPR022474">
    <property type="entry name" value="Thiopur_S-MeTfrase_Se/Te_detox"/>
</dbReference>
<feature type="binding site" evidence="9">
    <location>
        <position position="45"/>
    </location>
    <ligand>
        <name>S-adenosyl-L-methionine</name>
        <dbReference type="ChEBI" id="CHEBI:59789"/>
    </ligand>
</feature>
<dbReference type="Pfam" id="PF05724">
    <property type="entry name" value="TPMT"/>
    <property type="match status" value="1"/>
</dbReference>
<gene>
    <name evidence="9" type="primary">tpm</name>
    <name evidence="10" type="ORF">WNY58_10000</name>
</gene>
<dbReference type="PROSITE" id="PS51585">
    <property type="entry name" value="SAM_MT_TPMT"/>
    <property type="match status" value="1"/>
</dbReference>
<evidence type="ECO:0000256" key="4">
    <source>
        <dbReference type="ARBA" id="ARBA00011905"/>
    </source>
</evidence>
<sequence>MEHDFWHNRWAEQRIGFHQQTINSYLKTFFHQLELSDGEQVFVPLCGKSSDMVWLREQDCEVLGVELSDTACAAFFAENAIDVAGVIEGAFTVREVDSIRLMGGDFFQLTAQALKKVAAVYDRAALVALPRHMRAQYAHRLSALLPPGVKMLLITLEFEGEQGPPFSVTPEEVDALFSTRFELKRLHEVQLSDPRDAGRTEVVWLLTDKSCG</sequence>
<dbReference type="Proteomes" id="UP001449225">
    <property type="component" value="Unassembled WGS sequence"/>
</dbReference>
<keyword evidence="7 9" id="KW-0808">Transferase</keyword>
<evidence type="ECO:0000256" key="6">
    <source>
        <dbReference type="ARBA" id="ARBA00022603"/>
    </source>
</evidence>
<evidence type="ECO:0000313" key="11">
    <source>
        <dbReference type="Proteomes" id="UP001449225"/>
    </source>
</evidence>
<comment type="similarity">
    <text evidence="3 9">Belongs to the class I-like SAM-binding methyltransferase superfamily. TPMT family.</text>
</comment>
<dbReference type="PIRSF" id="PIRSF023956">
    <property type="entry name" value="Thiopurine_S-methyltransferase"/>
    <property type="match status" value="1"/>
</dbReference>
<evidence type="ECO:0000256" key="3">
    <source>
        <dbReference type="ARBA" id="ARBA00008145"/>
    </source>
</evidence>
<comment type="caution">
    <text evidence="10">The sequence shown here is derived from an EMBL/GenBank/DDBJ whole genome shotgun (WGS) entry which is preliminary data.</text>
</comment>
<keyword evidence="11" id="KW-1185">Reference proteome</keyword>
<evidence type="ECO:0000256" key="7">
    <source>
        <dbReference type="ARBA" id="ARBA00022679"/>
    </source>
</evidence>
<dbReference type="NCBIfam" id="TIGR03840">
    <property type="entry name" value="TMPT_Se_Te"/>
    <property type="match status" value="1"/>
</dbReference>
<comment type="catalytic activity">
    <reaction evidence="1 9">
        <text>S-adenosyl-L-methionine + a thiopurine = S-adenosyl-L-homocysteine + a thiopurine S-methylether.</text>
        <dbReference type="EC" id="2.1.1.67"/>
    </reaction>
</comment>
<dbReference type="HAMAP" id="MF_00812">
    <property type="entry name" value="Thiopur_methtran"/>
    <property type="match status" value="1"/>
</dbReference>
<dbReference type="NCBIfam" id="NF009732">
    <property type="entry name" value="PRK13255.1"/>
    <property type="match status" value="1"/>
</dbReference>
<accession>A0ABU9TSL6</accession>
<reference evidence="10 11" key="1">
    <citation type="submission" date="2024-03" db="EMBL/GenBank/DDBJ databases">
        <title>Community enrichment and isolation of bacterial strains for fucoidan degradation.</title>
        <authorList>
            <person name="Sichert A."/>
        </authorList>
    </citation>
    <scope>NUCLEOTIDE SEQUENCE [LARGE SCALE GENOMIC DNA]</scope>
    <source>
        <strain evidence="10 11">AS76</strain>
    </source>
</reference>
<dbReference type="EMBL" id="JBBMRA010000008">
    <property type="protein sequence ID" value="MEM5536721.1"/>
    <property type="molecule type" value="Genomic_DNA"/>
</dbReference>
<name>A0ABU9TSL6_9GAMM</name>
<evidence type="ECO:0000313" key="10">
    <source>
        <dbReference type="EMBL" id="MEM5536721.1"/>
    </source>
</evidence>
<dbReference type="Gene3D" id="3.40.50.150">
    <property type="entry name" value="Vaccinia Virus protein VP39"/>
    <property type="match status" value="1"/>
</dbReference>
<feature type="binding site" evidence="9">
    <location>
        <position position="66"/>
    </location>
    <ligand>
        <name>S-adenosyl-L-methionine</name>
        <dbReference type="ChEBI" id="CHEBI:59789"/>
    </ligand>
</feature>